<proteinExistence type="predicted"/>
<dbReference type="RefSeq" id="WP_167231997.1">
    <property type="nucleotide sequence ID" value="NZ_VUYU01000036.1"/>
</dbReference>
<organism evidence="1 2">
    <name type="scientific">Massilia rubra</name>
    <dbReference type="NCBI Taxonomy" id="2607910"/>
    <lineage>
        <taxon>Bacteria</taxon>
        <taxon>Pseudomonadati</taxon>
        <taxon>Pseudomonadota</taxon>
        <taxon>Betaproteobacteria</taxon>
        <taxon>Burkholderiales</taxon>
        <taxon>Oxalobacteraceae</taxon>
        <taxon>Telluria group</taxon>
        <taxon>Massilia</taxon>
    </lineage>
</organism>
<name>A0ABX0LTY9_9BURK</name>
<keyword evidence="2" id="KW-1185">Reference proteome</keyword>
<protein>
    <submittedName>
        <fullName evidence="1">Uncharacterized protein</fullName>
    </submittedName>
</protein>
<accession>A0ABX0LTY9</accession>
<gene>
    <name evidence="1" type="ORF">F0185_30785</name>
</gene>
<sequence length="325" mass="35909">MANNKASVEFLDGCIIENDYYFISTRMDAQPMNEYDHGRLKWFDSGNWFYQDRNWQVSSVCTLSGFTSQGTRAYVALEEGSGVVGFYIPGSEHVVDEILPGGEDGHGIPSLTDINQIGSNLYLCGYGGKVMRRADGTWKAFDTGLKAPGLGDYLEQGMSVSEALKAARPTQRDMCAIDGFSEDAIFCVGREGLIFFFNGNTWLQVAQATNVDLNCVHCADDGWVYAAGNNGVLVQGKGSNFHPLDASAHDDFYAMTWFNGHLYVGGLKGLYRLESGKLRYVDTGQGTFKCRALDSGHGQMLVVAKRWLAVFDGKRWQRIDDPDNI</sequence>
<comment type="caution">
    <text evidence="1">The sequence shown here is derived from an EMBL/GenBank/DDBJ whole genome shotgun (WGS) entry which is preliminary data.</text>
</comment>
<evidence type="ECO:0000313" key="1">
    <source>
        <dbReference type="EMBL" id="NHZ37947.1"/>
    </source>
</evidence>
<dbReference type="EMBL" id="VUYU01000036">
    <property type="protein sequence ID" value="NHZ37947.1"/>
    <property type="molecule type" value="Genomic_DNA"/>
</dbReference>
<dbReference type="Proteomes" id="UP000785613">
    <property type="component" value="Unassembled WGS sequence"/>
</dbReference>
<reference evidence="1 2" key="1">
    <citation type="submission" date="2019-09" db="EMBL/GenBank/DDBJ databases">
        <title>Taxonomy of Antarctic Massilia spp.: description of Massilia rubra sp. nov., Massilia aquatica sp. nov., Massilia mucilaginosa sp. nov., Massilia frigida sp. nov. isolated from streams, lakes and regoliths.</title>
        <authorList>
            <person name="Holochova P."/>
            <person name="Sedlacek I."/>
            <person name="Kralova S."/>
            <person name="Maslanova I."/>
            <person name="Busse H.-J."/>
            <person name="Stankova E."/>
            <person name="Vrbovska V."/>
            <person name="Kovarovic V."/>
            <person name="Bartak M."/>
            <person name="Svec P."/>
            <person name="Pantucek R."/>
        </authorList>
    </citation>
    <scope>NUCLEOTIDE SEQUENCE [LARGE SCALE GENOMIC DNA]</scope>
    <source>
        <strain evidence="1 2">CCM 8692</strain>
    </source>
</reference>
<evidence type="ECO:0000313" key="2">
    <source>
        <dbReference type="Proteomes" id="UP000785613"/>
    </source>
</evidence>